<comment type="caution">
    <text evidence="1">The sequence shown here is derived from an EMBL/GenBank/DDBJ whole genome shotgun (WGS) entry which is preliminary data.</text>
</comment>
<name>A0A512RS49_9BACT</name>
<reference evidence="1 2" key="1">
    <citation type="submission" date="2019-07" db="EMBL/GenBank/DDBJ databases">
        <title>Whole genome shotgun sequence of Chitinophaga cymbidii NBRC 109752.</title>
        <authorList>
            <person name="Hosoyama A."/>
            <person name="Uohara A."/>
            <person name="Ohji S."/>
            <person name="Ichikawa N."/>
        </authorList>
    </citation>
    <scope>NUCLEOTIDE SEQUENCE [LARGE SCALE GENOMIC DNA]</scope>
    <source>
        <strain evidence="1 2">NBRC 109752</strain>
    </source>
</reference>
<protein>
    <submittedName>
        <fullName evidence="1">Uncharacterized protein</fullName>
    </submittedName>
</protein>
<dbReference type="OrthoDB" id="9839913at2"/>
<dbReference type="Proteomes" id="UP000321436">
    <property type="component" value="Unassembled WGS sequence"/>
</dbReference>
<organism evidence="1 2">
    <name type="scientific">Chitinophaga cymbidii</name>
    <dbReference type="NCBI Taxonomy" id="1096750"/>
    <lineage>
        <taxon>Bacteria</taxon>
        <taxon>Pseudomonadati</taxon>
        <taxon>Bacteroidota</taxon>
        <taxon>Chitinophagia</taxon>
        <taxon>Chitinophagales</taxon>
        <taxon>Chitinophagaceae</taxon>
        <taxon>Chitinophaga</taxon>
    </lineage>
</organism>
<dbReference type="AlphaFoldDB" id="A0A512RS49"/>
<evidence type="ECO:0000313" key="2">
    <source>
        <dbReference type="Proteomes" id="UP000321436"/>
    </source>
</evidence>
<gene>
    <name evidence="1" type="ORF">CCY01nite_47780</name>
</gene>
<evidence type="ECO:0000313" key="1">
    <source>
        <dbReference type="EMBL" id="GEP98518.1"/>
    </source>
</evidence>
<accession>A0A512RS49</accession>
<dbReference type="EMBL" id="BKAU01000007">
    <property type="protein sequence ID" value="GEP98518.1"/>
    <property type="molecule type" value="Genomic_DNA"/>
</dbReference>
<dbReference type="RefSeq" id="WP_146867141.1">
    <property type="nucleotide sequence ID" value="NZ_BKAU01000007.1"/>
</dbReference>
<sequence length="119" mass="14337">MDLQNLFIHFNAETERQEYRERAQRFIDKLDFKKLAEIREKPLEGLTEDDLFAIGFLPHPSHEFEKLYYFSDLDNIKVYLTIEDGIYNIRRYRLQLDKTVTSTAELMAVTLIDWKLKMD</sequence>
<proteinExistence type="predicted"/>
<keyword evidence="2" id="KW-1185">Reference proteome</keyword>